<organism evidence="7 8">
    <name type="scientific">Candidatus Amesbacteria bacterium RIFOXYB1_FULL_44_23</name>
    <dbReference type="NCBI Taxonomy" id="1797263"/>
    <lineage>
        <taxon>Bacteria</taxon>
        <taxon>Candidatus Amesiibacteriota</taxon>
    </lineage>
</organism>
<feature type="binding site" evidence="6">
    <location>
        <position position="50"/>
    </location>
    <ligand>
        <name>S-adenosyl-L-methionine</name>
        <dbReference type="ChEBI" id="CHEBI:59789"/>
    </ligand>
</feature>
<dbReference type="HAMAP" id="MF_01007">
    <property type="entry name" value="16SrRNA_methyltr_H"/>
    <property type="match status" value="1"/>
</dbReference>
<dbReference type="Gene3D" id="3.40.50.150">
    <property type="entry name" value="Vaccinia Virus protein VP39"/>
    <property type="match status" value="1"/>
</dbReference>
<gene>
    <name evidence="6" type="primary">rsmH</name>
    <name evidence="7" type="ORF">A2397_00840</name>
</gene>
<protein>
    <recommendedName>
        <fullName evidence="6">Ribosomal RNA small subunit methyltransferase H</fullName>
        <ecNumber evidence="6">2.1.1.199</ecNumber>
    </recommendedName>
    <alternativeName>
        <fullName evidence="6">16S rRNA m(4)C1402 methyltransferase</fullName>
    </alternativeName>
    <alternativeName>
        <fullName evidence="6">rRNA (cytosine-N(4)-)-methyltransferase RsmH</fullName>
    </alternativeName>
</protein>
<dbReference type="Proteomes" id="UP000176424">
    <property type="component" value="Unassembled WGS sequence"/>
</dbReference>
<feature type="binding site" evidence="6">
    <location>
        <position position="72"/>
    </location>
    <ligand>
        <name>S-adenosyl-L-methionine</name>
        <dbReference type="ChEBI" id="CHEBI:59789"/>
    </ligand>
</feature>
<comment type="caution">
    <text evidence="7">The sequence shown here is derived from an EMBL/GenBank/DDBJ whole genome shotgun (WGS) entry which is preliminary data.</text>
</comment>
<sequence>MEIFHKPVLLQEVCHYLAVKPQGRYIDATLGGGGHTQEIIKGQGLVLGLDQDPDALNACPRLDGLTPVLANFTHLKEVAAAKSWTEVDGVLFDLGVSSHQFSTPSRGFSFQLDGPLDMRMDPTLNYTAADLINTLSDRELEYMFKTYGEEPQSKQIARKIIQARPITTTRQLAMVIQSDSQRRRVFQALRIAVNNELDSLEQALPQALSLLTSGGRIVVISFHSLEDRIVKNQFREWEKSDLGHILTPKPVLPGQDEINLNSKAKSAKLRAFLKK</sequence>
<comment type="similarity">
    <text evidence="1 6">Belongs to the methyltransferase superfamily. RsmH family.</text>
</comment>
<keyword evidence="4 6" id="KW-0808">Transferase</keyword>
<keyword evidence="6" id="KW-0963">Cytoplasm</keyword>
<keyword evidence="2 6" id="KW-0698">rRNA processing</keyword>
<dbReference type="EMBL" id="MEXR01000026">
    <property type="protein sequence ID" value="OGD09700.1"/>
    <property type="molecule type" value="Genomic_DNA"/>
</dbReference>
<dbReference type="SUPFAM" id="SSF53335">
    <property type="entry name" value="S-adenosyl-L-methionine-dependent methyltransferases"/>
    <property type="match status" value="1"/>
</dbReference>
<feature type="binding site" evidence="6">
    <location>
        <begin position="33"/>
        <end position="35"/>
    </location>
    <ligand>
        <name>S-adenosyl-L-methionine</name>
        <dbReference type="ChEBI" id="CHEBI:59789"/>
    </ligand>
</feature>
<reference evidence="7 8" key="1">
    <citation type="journal article" date="2016" name="Nat. Commun.">
        <title>Thousands of microbial genomes shed light on interconnected biogeochemical processes in an aquifer system.</title>
        <authorList>
            <person name="Anantharaman K."/>
            <person name="Brown C.T."/>
            <person name="Hug L.A."/>
            <person name="Sharon I."/>
            <person name="Castelle C.J."/>
            <person name="Probst A.J."/>
            <person name="Thomas B.C."/>
            <person name="Singh A."/>
            <person name="Wilkins M.J."/>
            <person name="Karaoz U."/>
            <person name="Brodie E.L."/>
            <person name="Williams K.H."/>
            <person name="Hubbard S.S."/>
            <person name="Banfield J.F."/>
        </authorList>
    </citation>
    <scope>NUCLEOTIDE SEQUENCE [LARGE SCALE GENOMIC DNA]</scope>
</reference>
<keyword evidence="3 6" id="KW-0489">Methyltransferase</keyword>
<dbReference type="GO" id="GO:0005737">
    <property type="term" value="C:cytoplasm"/>
    <property type="evidence" value="ECO:0007669"/>
    <property type="project" value="UniProtKB-SubCell"/>
</dbReference>
<dbReference type="GO" id="GO:0071424">
    <property type="term" value="F:rRNA (cytosine-N4-)-methyltransferase activity"/>
    <property type="evidence" value="ECO:0007669"/>
    <property type="project" value="UniProtKB-UniRule"/>
</dbReference>
<dbReference type="AlphaFoldDB" id="A0A1F4ZTX7"/>
<dbReference type="SUPFAM" id="SSF81799">
    <property type="entry name" value="Putative methyltransferase TM0872, insert domain"/>
    <property type="match status" value="1"/>
</dbReference>
<dbReference type="InterPro" id="IPR023397">
    <property type="entry name" value="SAM-dep_MeTrfase_MraW_recog"/>
</dbReference>
<dbReference type="PANTHER" id="PTHR11265:SF0">
    <property type="entry name" value="12S RRNA N4-METHYLCYTIDINE METHYLTRANSFERASE"/>
    <property type="match status" value="1"/>
</dbReference>
<comment type="function">
    <text evidence="6">Specifically methylates the N4 position of cytidine in position 1402 (C1402) of 16S rRNA.</text>
</comment>
<dbReference type="Pfam" id="PF01795">
    <property type="entry name" value="Methyltransf_5"/>
    <property type="match status" value="1"/>
</dbReference>
<evidence type="ECO:0000256" key="3">
    <source>
        <dbReference type="ARBA" id="ARBA00022603"/>
    </source>
</evidence>
<dbReference type="InterPro" id="IPR029063">
    <property type="entry name" value="SAM-dependent_MTases_sf"/>
</dbReference>
<dbReference type="InterPro" id="IPR002903">
    <property type="entry name" value="RsmH"/>
</dbReference>
<accession>A0A1F4ZTX7</accession>
<dbReference type="PANTHER" id="PTHR11265">
    <property type="entry name" value="S-ADENOSYL-METHYLTRANSFERASE MRAW"/>
    <property type="match status" value="1"/>
</dbReference>
<dbReference type="EC" id="2.1.1.199" evidence="6"/>
<dbReference type="Gene3D" id="1.10.150.170">
    <property type="entry name" value="Putative methyltransferase TM0872, insert domain"/>
    <property type="match status" value="1"/>
</dbReference>
<comment type="catalytic activity">
    <reaction evidence="6">
        <text>cytidine(1402) in 16S rRNA + S-adenosyl-L-methionine = N(4)-methylcytidine(1402) in 16S rRNA + S-adenosyl-L-homocysteine + H(+)</text>
        <dbReference type="Rhea" id="RHEA:42928"/>
        <dbReference type="Rhea" id="RHEA-COMP:10286"/>
        <dbReference type="Rhea" id="RHEA-COMP:10287"/>
        <dbReference type="ChEBI" id="CHEBI:15378"/>
        <dbReference type="ChEBI" id="CHEBI:57856"/>
        <dbReference type="ChEBI" id="CHEBI:59789"/>
        <dbReference type="ChEBI" id="CHEBI:74506"/>
        <dbReference type="ChEBI" id="CHEBI:82748"/>
        <dbReference type="EC" id="2.1.1.199"/>
    </reaction>
</comment>
<dbReference type="NCBIfam" id="TIGR00006">
    <property type="entry name" value="16S rRNA (cytosine(1402)-N(4))-methyltransferase RsmH"/>
    <property type="match status" value="1"/>
</dbReference>
<comment type="subcellular location">
    <subcellularLocation>
        <location evidence="6">Cytoplasm</location>
    </subcellularLocation>
</comment>
<proteinExistence type="inferred from homology"/>
<keyword evidence="5 6" id="KW-0949">S-adenosyl-L-methionine</keyword>
<evidence type="ECO:0000256" key="6">
    <source>
        <dbReference type="HAMAP-Rule" id="MF_01007"/>
    </source>
</evidence>
<evidence type="ECO:0000313" key="7">
    <source>
        <dbReference type="EMBL" id="OGD09700.1"/>
    </source>
</evidence>
<dbReference type="PIRSF" id="PIRSF004486">
    <property type="entry name" value="MraW"/>
    <property type="match status" value="1"/>
</dbReference>
<name>A0A1F4ZTX7_9BACT</name>
<dbReference type="STRING" id="1797263.A2397_00840"/>
<feature type="binding site" evidence="6">
    <location>
        <position position="100"/>
    </location>
    <ligand>
        <name>S-adenosyl-L-methionine</name>
        <dbReference type="ChEBI" id="CHEBI:59789"/>
    </ligand>
</feature>
<feature type="binding site" evidence="6">
    <location>
        <position position="93"/>
    </location>
    <ligand>
        <name>S-adenosyl-L-methionine</name>
        <dbReference type="ChEBI" id="CHEBI:59789"/>
    </ligand>
</feature>
<evidence type="ECO:0000256" key="5">
    <source>
        <dbReference type="ARBA" id="ARBA00022691"/>
    </source>
</evidence>
<evidence type="ECO:0000256" key="2">
    <source>
        <dbReference type="ARBA" id="ARBA00022552"/>
    </source>
</evidence>
<evidence type="ECO:0000313" key="8">
    <source>
        <dbReference type="Proteomes" id="UP000176424"/>
    </source>
</evidence>
<evidence type="ECO:0000256" key="1">
    <source>
        <dbReference type="ARBA" id="ARBA00010396"/>
    </source>
</evidence>
<evidence type="ECO:0000256" key="4">
    <source>
        <dbReference type="ARBA" id="ARBA00022679"/>
    </source>
</evidence>
<dbReference type="GO" id="GO:0070475">
    <property type="term" value="P:rRNA base methylation"/>
    <property type="evidence" value="ECO:0007669"/>
    <property type="project" value="UniProtKB-UniRule"/>
</dbReference>